<dbReference type="Proteomes" id="UP001165101">
    <property type="component" value="Unassembled WGS sequence"/>
</dbReference>
<comment type="caution">
    <text evidence="1">The sequence shown here is derived from an EMBL/GenBank/DDBJ whole genome shotgun (WGS) entry which is preliminary data.</text>
</comment>
<sequence length="433" mass="51863">MKSAKFQSITNTNQTGGLMSNNYTRRRRRSLYPRFTTELSVTLDLKFTDKDKLRGTINYYDWYERLEFSFMCYHPIALKYLEGIVIFDNEWQEKDINYYCQSFDRFLIEVLNNTVESQLLKPIQNMKGTDQLIFLKNKYCPIPTKRIRLSRFLTLFDKCYLRKNVPVAEAYHFTLNLLENVFCNLPSRDIAGLFRAKYINNYNIIDKTISNANITLGDPLYEPNTRILVFPRDMVSKGGRNNFQEWRFSFEKILYQIDIKAYEYINDIKFIPNGWSERQKDRYFTKINRSIWRALRETVSHDILASMNHLSGYAIYKQLLRYYDKLLTKSERYNLLDSLLNDVELMDDKNLENFTFVLRNYIFKDYNAEEISVMLCIRSINNPELAVKMIYGTQSLRLDTLKRLINTDLLKKYNSHNQYKNTSDYYSVDHFKY</sequence>
<dbReference type="EMBL" id="BSXV01000042">
    <property type="protein sequence ID" value="GME87095.1"/>
    <property type="molecule type" value="Genomic_DNA"/>
</dbReference>
<name>A0ACB5TEY8_CANBO</name>
<evidence type="ECO:0000313" key="2">
    <source>
        <dbReference type="Proteomes" id="UP001165101"/>
    </source>
</evidence>
<organism evidence="1 2">
    <name type="scientific">Candida boidinii</name>
    <name type="common">Yeast</name>
    <dbReference type="NCBI Taxonomy" id="5477"/>
    <lineage>
        <taxon>Eukaryota</taxon>
        <taxon>Fungi</taxon>
        <taxon>Dikarya</taxon>
        <taxon>Ascomycota</taxon>
        <taxon>Saccharomycotina</taxon>
        <taxon>Pichiomycetes</taxon>
        <taxon>Pichiales</taxon>
        <taxon>Pichiaceae</taxon>
        <taxon>Ogataea</taxon>
        <taxon>Ogataea/Candida clade</taxon>
    </lineage>
</organism>
<gene>
    <name evidence="1" type="ORF">Cboi01_000017900</name>
</gene>
<reference evidence="1" key="1">
    <citation type="submission" date="2023-04" db="EMBL/GenBank/DDBJ databases">
        <title>Candida boidinii NBRC 1967.</title>
        <authorList>
            <person name="Ichikawa N."/>
            <person name="Sato H."/>
            <person name="Tonouchi N."/>
        </authorList>
    </citation>
    <scope>NUCLEOTIDE SEQUENCE</scope>
    <source>
        <strain evidence="1">NBRC 1967</strain>
    </source>
</reference>
<keyword evidence="2" id="KW-1185">Reference proteome</keyword>
<accession>A0ACB5TEY8</accession>
<evidence type="ECO:0000313" key="1">
    <source>
        <dbReference type="EMBL" id="GME87095.1"/>
    </source>
</evidence>
<proteinExistence type="predicted"/>
<protein>
    <submittedName>
        <fullName evidence="1">Unnamed protein product</fullName>
    </submittedName>
</protein>